<sequence length="112" mass="12113">MLFTILILTAAVVANQAATTKSTPLCGRCLPRTVTLVPANGTGTITPVLRVLTNDSRGCRRMYVICNTPAGYTKSNMVMNEETNYPIIGKNVRALVTCFKASWHAELGGSYM</sequence>
<evidence type="ECO:0000313" key="3">
    <source>
        <dbReference type="Proteomes" id="UP001176961"/>
    </source>
</evidence>
<protein>
    <submittedName>
        <fullName evidence="2">Uncharacterized protein</fullName>
    </submittedName>
</protein>
<evidence type="ECO:0000256" key="1">
    <source>
        <dbReference type="SAM" id="SignalP"/>
    </source>
</evidence>
<dbReference type="AlphaFoldDB" id="A0AA36H4R4"/>
<proteinExistence type="predicted"/>
<reference evidence="2" key="1">
    <citation type="submission" date="2023-07" db="EMBL/GenBank/DDBJ databases">
        <authorList>
            <consortium name="CYATHOMIX"/>
        </authorList>
    </citation>
    <scope>NUCLEOTIDE SEQUENCE</scope>
    <source>
        <strain evidence="2">N/A</strain>
    </source>
</reference>
<comment type="caution">
    <text evidence="2">The sequence shown here is derived from an EMBL/GenBank/DDBJ whole genome shotgun (WGS) entry which is preliminary data.</text>
</comment>
<evidence type="ECO:0000313" key="2">
    <source>
        <dbReference type="EMBL" id="CAJ0603659.1"/>
    </source>
</evidence>
<accession>A0AA36H4R4</accession>
<dbReference type="EMBL" id="CATQJL010000305">
    <property type="protein sequence ID" value="CAJ0603659.1"/>
    <property type="molecule type" value="Genomic_DNA"/>
</dbReference>
<gene>
    <name evidence="2" type="ORF">CYNAS_LOCUS15642</name>
</gene>
<feature type="chain" id="PRO_5041202809" evidence="1">
    <location>
        <begin position="18"/>
        <end position="112"/>
    </location>
</feature>
<keyword evidence="3" id="KW-1185">Reference proteome</keyword>
<keyword evidence="1" id="KW-0732">Signal</keyword>
<organism evidence="2 3">
    <name type="scientific">Cylicocyclus nassatus</name>
    <name type="common">Nematode worm</name>
    <dbReference type="NCBI Taxonomy" id="53992"/>
    <lineage>
        <taxon>Eukaryota</taxon>
        <taxon>Metazoa</taxon>
        <taxon>Ecdysozoa</taxon>
        <taxon>Nematoda</taxon>
        <taxon>Chromadorea</taxon>
        <taxon>Rhabditida</taxon>
        <taxon>Rhabditina</taxon>
        <taxon>Rhabditomorpha</taxon>
        <taxon>Strongyloidea</taxon>
        <taxon>Strongylidae</taxon>
        <taxon>Cylicocyclus</taxon>
    </lineage>
</organism>
<name>A0AA36H4R4_CYLNA</name>
<feature type="signal peptide" evidence="1">
    <location>
        <begin position="1"/>
        <end position="17"/>
    </location>
</feature>
<dbReference type="Proteomes" id="UP001176961">
    <property type="component" value="Unassembled WGS sequence"/>
</dbReference>